<dbReference type="Pfam" id="PF05282">
    <property type="entry name" value="AAR2"/>
    <property type="match status" value="2"/>
</dbReference>
<organism evidence="2 3">
    <name type="scientific">Ranitomeya imitator</name>
    <name type="common">mimic poison frog</name>
    <dbReference type="NCBI Taxonomy" id="111125"/>
    <lineage>
        <taxon>Eukaryota</taxon>
        <taxon>Metazoa</taxon>
        <taxon>Chordata</taxon>
        <taxon>Craniata</taxon>
        <taxon>Vertebrata</taxon>
        <taxon>Euteleostomi</taxon>
        <taxon>Amphibia</taxon>
        <taxon>Batrachia</taxon>
        <taxon>Anura</taxon>
        <taxon>Neobatrachia</taxon>
        <taxon>Hyloidea</taxon>
        <taxon>Dendrobatidae</taxon>
        <taxon>Dendrobatinae</taxon>
        <taxon>Ranitomeya</taxon>
    </lineage>
</organism>
<dbReference type="InterPro" id="IPR038514">
    <property type="entry name" value="AAR2_C_sf"/>
</dbReference>
<evidence type="ECO:0000313" key="2">
    <source>
        <dbReference type="EMBL" id="CAJ0920443.1"/>
    </source>
</evidence>
<name>A0ABN9KR12_9NEOB</name>
<dbReference type="EMBL" id="CAUEEQ010001639">
    <property type="protein sequence ID" value="CAJ0920443.1"/>
    <property type="molecule type" value="Genomic_DNA"/>
</dbReference>
<dbReference type="InterPro" id="IPR033648">
    <property type="entry name" value="AAR2_C"/>
</dbReference>
<reference evidence="2" key="1">
    <citation type="submission" date="2023-07" db="EMBL/GenBank/DDBJ databases">
        <authorList>
            <person name="Stuckert A."/>
        </authorList>
    </citation>
    <scope>NUCLEOTIDE SEQUENCE</scope>
</reference>
<accession>A0ABN9KR12</accession>
<sequence>MRPPFWKMAAPRKEDGRIPGGRVKLELTLSPGLQGRDLSVTQHMRHRYDTVCQNYKEGLSRLPQMKQKEGTEIRFSQLPEKMYPKNATPAEITQHSMDSSFALGELININYSGDPLAILGMVDGGSPTLHHPIFPGTAPTCTGAEVSAIPDGGLRIPARDQYSSVLNASDQYALVLISHDQYAHDQYALVLKAHDQYALVLRRFVQHAVVFKGDQYTGTSTLLLLKCQPPGGSGIHPWSVSPNEWLGEKDFTSNSTNGNKQLCNISLSEKSASFSDKIGHSQHSQAMAELQFSFVCFLLGNVYEGFEQWENLVNLVCRAETFSMQHPDLYSEVISVLYHQLAQLPALTVSLPAPIVDTLIKQSTAVPVTAVLCFTAGADSQCSEADGGGRDRYRNVLFSFLCTPSTNKDLRKKALRFRDHLTKRFQWDFEEEPLDCAPLVVQLPEGWENTINTDQTEHVEANVEIPFPS</sequence>
<dbReference type="Proteomes" id="UP001176940">
    <property type="component" value="Unassembled WGS sequence"/>
</dbReference>
<dbReference type="Gene3D" id="1.25.40.550">
    <property type="entry name" value="Aar2, C-terminal domain-like"/>
    <property type="match status" value="2"/>
</dbReference>
<protein>
    <recommendedName>
        <fullName evidence="1">AAR2 C-terminal domain-containing protein</fullName>
    </recommendedName>
</protein>
<dbReference type="InterPro" id="IPR007946">
    <property type="entry name" value="AAR2"/>
</dbReference>
<feature type="domain" description="AAR2 C-terminal" evidence="1">
    <location>
        <begin position="274"/>
        <end position="430"/>
    </location>
</feature>
<evidence type="ECO:0000313" key="3">
    <source>
        <dbReference type="Proteomes" id="UP001176940"/>
    </source>
</evidence>
<evidence type="ECO:0000259" key="1">
    <source>
        <dbReference type="Pfam" id="PF05282"/>
    </source>
</evidence>
<keyword evidence="3" id="KW-1185">Reference proteome</keyword>
<dbReference type="CDD" id="cd13778">
    <property type="entry name" value="Aar2_C"/>
    <property type="match status" value="1"/>
</dbReference>
<dbReference type="PANTHER" id="PTHR12689:SF4">
    <property type="entry name" value="PROTEIN AAR2 HOMOLOG"/>
    <property type="match status" value="1"/>
</dbReference>
<proteinExistence type="predicted"/>
<gene>
    <name evidence="2" type="ORF">RIMI_LOCUS1269756</name>
</gene>
<feature type="domain" description="AAR2 C-terminal" evidence="1">
    <location>
        <begin position="75"/>
        <end position="120"/>
    </location>
</feature>
<dbReference type="PANTHER" id="PTHR12689">
    <property type="entry name" value="A1 CISTRON SPLICING FACTOR AAR2-RELATED"/>
    <property type="match status" value="1"/>
</dbReference>
<comment type="caution">
    <text evidence="2">The sequence shown here is derived from an EMBL/GenBank/DDBJ whole genome shotgun (WGS) entry which is preliminary data.</text>
</comment>